<evidence type="ECO:0000313" key="2">
    <source>
        <dbReference type="Proteomes" id="UP000603865"/>
    </source>
</evidence>
<dbReference type="Proteomes" id="UP000603865">
    <property type="component" value="Unassembled WGS sequence"/>
</dbReference>
<proteinExistence type="predicted"/>
<protein>
    <submittedName>
        <fullName evidence="1">Uncharacterized protein</fullName>
    </submittedName>
</protein>
<dbReference type="RefSeq" id="WP_189090407.1">
    <property type="nucleotide sequence ID" value="NZ_BMQL01000011.1"/>
</dbReference>
<accession>A0A918C7P4</accession>
<gene>
    <name evidence="1" type="ORF">GCM10008957_22570</name>
</gene>
<evidence type="ECO:0000313" key="1">
    <source>
        <dbReference type="EMBL" id="GGR09351.1"/>
    </source>
</evidence>
<comment type="caution">
    <text evidence="1">The sequence shown here is derived from an EMBL/GenBank/DDBJ whole genome shotgun (WGS) entry which is preliminary data.</text>
</comment>
<name>A0A918C7P4_9DEIO</name>
<organism evidence="1 2">
    <name type="scientific">Deinococcus ruber</name>
    <dbReference type="NCBI Taxonomy" id="1848197"/>
    <lineage>
        <taxon>Bacteria</taxon>
        <taxon>Thermotogati</taxon>
        <taxon>Deinococcota</taxon>
        <taxon>Deinococci</taxon>
        <taxon>Deinococcales</taxon>
        <taxon>Deinococcaceae</taxon>
        <taxon>Deinococcus</taxon>
    </lineage>
</organism>
<keyword evidence="2" id="KW-1185">Reference proteome</keyword>
<dbReference type="EMBL" id="BMQL01000011">
    <property type="protein sequence ID" value="GGR09351.1"/>
    <property type="molecule type" value="Genomic_DNA"/>
</dbReference>
<reference evidence="1" key="2">
    <citation type="submission" date="2020-09" db="EMBL/GenBank/DDBJ databases">
        <authorList>
            <person name="Sun Q."/>
            <person name="Ohkuma M."/>
        </authorList>
    </citation>
    <scope>NUCLEOTIDE SEQUENCE</scope>
    <source>
        <strain evidence="1">JCM 31311</strain>
    </source>
</reference>
<reference evidence="1" key="1">
    <citation type="journal article" date="2014" name="Int. J. Syst. Evol. Microbiol.">
        <title>Complete genome sequence of Corynebacterium casei LMG S-19264T (=DSM 44701T), isolated from a smear-ripened cheese.</title>
        <authorList>
            <consortium name="US DOE Joint Genome Institute (JGI-PGF)"/>
            <person name="Walter F."/>
            <person name="Albersmeier A."/>
            <person name="Kalinowski J."/>
            <person name="Ruckert C."/>
        </authorList>
    </citation>
    <scope>NUCLEOTIDE SEQUENCE</scope>
    <source>
        <strain evidence="1">JCM 31311</strain>
    </source>
</reference>
<dbReference type="AlphaFoldDB" id="A0A918C7P4"/>
<sequence length="241" mass="27279">MTDPRAALPPLPLFLGLLTTGPTTQLLTPVLFHRSLDTGQALFELICDELRTSATPLTWEEQQVLQLPASQSLVQRLKEAAQLSRYARYGTGWTAPYQIIECPLDQEADAAHLVLYRYQDDGQGYVIFGQTPDAAWARFLQEVSSVFDGVAPAERHYWALLEQGRLEEAAQMLPTFGIVYVERRSVPRNPQISRARQHLEVVLKQRLQRHLTLDTMKVEEMVTDLLQTLIDHSPASAWDLS</sequence>